<dbReference type="InterPro" id="IPR003959">
    <property type="entry name" value="ATPase_AAA_core"/>
</dbReference>
<dbReference type="GO" id="GO:0005524">
    <property type="term" value="F:ATP binding"/>
    <property type="evidence" value="ECO:0007669"/>
    <property type="project" value="InterPro"/>
</dbReference>
<dbReference type="EMBL" id="CP159373">
    <property type="protein sequence ID" value="XCN72039.1"/>
    <property type="molecule type" value="Genomic_DNA"/>
</dbReference>
<organism evidence="2">
    <name type="scientific">Candidatus Electrothrix aestuarii</name>
    <dbReference type="NCBI Taxonomy" id="3062594"/>
    <lineage>
        <taxon>Bacteria</taxon>
        <taxon>Pseudomonadati</taxon>
        <taxon>Thermodesulfobacteriota</taxon>
        <taxon>Desulfobulbia</taxon>
        <taxon>Desulfobulbales</taxon>
        <taxon>Desulfobulbaceae</taxon>
        <taxon>Candidatus Electrothrix</taxon>
    </lineage>
</organism>
<accession>A0AAU8LSM5</accession>
<dbReference type="SUPFAM" id="SSF52540">
    <property type="entry name" value="P-loop containing nucleoside triphosphate hydrolases"/>
    <property type="match status" value="1"/>
</dbReference>
<name>A0AAU8LSM5_9BACT</name>
<sequence length="408" mass="46624">MITKITLENFFSFRHPTTIELNPDINILLGINGSGKSNFLKAIRLLYESIIGNGLEKVFLKEWSGFNAVANFHVEEQDHIKLSFEFDKSALQTISQQEGFQFHCNPIYELSLYKAGATGYYLSERLYSANVNPGQKDFIYMDMKNGRGVISTREEGSIKFQQYPQENKQIHFKQTEPVLRQISDPDRFYPLFTLKKALEELSSYYSFDTTLNSPIRQPSGYGTESKLLPDGQNLVTLLNNTKNHQAFHYDKIEEAIKKINPFFKGINFAFLGSKSYLVLREEHLAQTVSIEHISDGTLRYLLLLSILFNPKRGSLVCIDEPETGLHPDMINTVADAIKQASRKTQMIIATHSPLLLNSFDLDDVLIFEKNVYNETEVKSKSSDEFDGWIDDFLVGQAWLQGLIGGKRW</sequence>
<protein>
    <submittedName>
        <fullName evidence="2">AAA family ATPase</fullName>
    </submittedName>
</protein>
<dbReference type="AlphaFoldDB" id="A0AAU8LSM5"/>
<dbReference type="InterPro" id="IPR014555">
    <property type="entry name" value="RecF-like"/>
</dbReference>
<dbReference type="KEGG" id="eaj:Q3M24_17250"/>
<proteinExistence type="predicted"/>
<evidence type="ECO:0000313" key="2">
    <source>
        <dbReference type="EMBL" id="XCN72039.1"/>
    </source>
</evidence>
<dbReference type="InterPro" id="IPR051396">
    <property type="entry name" value="Bact_Antivir_Def_Nuclease"/>
</dbReference>
<gene>
    <name evidence="2" type="ORF">Q3M24_17250</name>
</gene>
<dbReference type="Gene3D" id="3.40.50.300">
    <property type="entry name" value="P-loop containing nucleotide triphosphate hydrolases"/>
    <property type="match status" value="1"/>
</dbReference>
<dbReference type="InterPro" id="IPR027417">
    <property type="entry name" value="P-loop_NTPase"/>
</dbReference>
<dbReference type="PIRSF" id="PIRSF029347">
    <property type="entry name" value="RecF"/>
    <property type="match status" value="1"/>
</dbReference>
<feature type="domain" description="ATPase AAA-type core" evidence="1">
    <location>
        <begin position="25"/>
        <end position="357"/>
    </location>
</feature>
<evidence type="ECO:0000259" key="1">
    <source>
        <dbReference type="Pfam" id="PF13304"/>
    </source>
</evidence>
<dbReference type="Pfam" id="PF13304">
    <property type="entry name" value="AAA_21"/>
    <property type="match status" value="1"/>
</dbReference>
<dbReference type="GO" id="GO:0016887">
    <property type="term" value="F:ATP hydrolysis activity"/>
    <property type="evidence" value="ECO:0007669"/>
    <property type="project" value="InterPro"/>
</dbReference>
<dbReference type="PANTHER" id="PTHR43581:SF2">
    <property type="entry name" value="EXCINUCLEASE ATPASE SUBUNIT"/>
    <property type="match status" value="1"/>
</dbReference>
<dbReference type="PANTHER" id="PTHR43581">
    <property type="entry name" value="ATP/GTP PHOSPHATASE"/>
    <property type="match status" value="1"/>
</dbReference>
<reference evidence="2" key="1">
    <citation type="journal article" date="2024" name="Syst. Appl. Microbiol.">
        <title>First single-strain enrichments of Electrothrix cable bacteria, description of E. aestuarii sp. nov. and E. rattekaaiensis sp. nov., and proposal of a cable bacteria taxonomy following the rules of the SeqCode.</title>
        <authorList>
            <person name="Plum-Jensen L.E."/>
            <person name="Schramm A."/>
            <person name="Marshall I.P.G."/>
        </authorList>
    </citation>
    <scope>NUCLEOTIDE SEQUENCE</scope>
    <source>
        <strain evidence="2">Rat1</strain>
    </source>
</reference>
<reference evidence="2" key="2">
    <citation type="submission" date="2024-06" db="EMBL/GenBank/DDBJ databases">
        <authorList>
            <person name="Plum-Jensen L.E."/>
            <person name="Schramm A."/>
            <person name="Marshall I.P.G."/>
        </authorList>
    </citation>
    <scope>NUCLEOTIDE SEQUENCE</scope>
    <source>
        <strain evidence="2">Rat1</strain>
    </source>
</reference>